<evidence type="ECO:0000313" key="3">
    <source>
        <dbReference type="Proteomes" id="UP000499080"/>
    </source>
</evidence>
<feature type="compositionally biased region" description="Low complexity" evidence="1">
    <location>
        <begin position="101"/>
        <end position="110"/>
    </location>
</feature>
<proteinExistence type="predicted"/>
<protein>
    <submittedName>
        <fullName evidence="2">Uncharacterized protein</fullName>
    </submittedName>
</protein>
<name>A0A4Y2GK80_ARAVE</name>
<reference evidence="2 3" key="1">
    <citation type="journal article" date="2019" name="Sci. Rep.">
        <title>Orb-weaving spider Araneus ventricosus genome elucidates the spidroin gene catalogue.</title>
        <authorList>
            <person name="Kono N."/>
            <person name="Nakamura H."/>
            <person name="Ohtoshi R."/>
            <person name="Moran D.A.P."/>
            <person name="Shinohara A."/>
            <person name="Yoshida Y."/>
            <person name="Fujiwara M."/>
            <person name="Mori M."/>
            <person name="Tomita M."/>
            <person name="Arakawa K."/>
        </authorList>
    </citation>
    <scope>NUCLEOTIDE SEQUENCE [LARGE SCALE GENOMIC DNA]</scope>
</reference>
<dbReference type="AlphaFoldDB" id="A0A4Y2GK80"/>
<accession>A0A4Y2GK80</accession>
<comment type="caution">
    <text evidence="2">The sequence shown here is derived from an EMBL/GenBank/DDBJ whole genome shotgun (WGS) entry which is preliminary data.</text>
</comment>
<dbReference type="EMBL" id="BGPR01001440">
    <property type="protein sequence ID" value="GBM54003.1"/>
    <property type="molecule type" value="Genomic_DNA"/>
</dbReference>
<gene>
    <name evidence="2" type="ORF">AVEN_228756_1</name>
</gene>
<organism evidence="2 3">
    <name type="scientific">Araneus ventricosus</name>
    <name type="common">Orbweaver spider</name>
    <name type="synonym">Epeira ventricosa</name>
    <dbReference type="NCBI Taxonomy" id="182803"/>
    <lineage>
        <taxon>Eukaryota</taxon>
        <taxon>Metazoa</taxon>
        <taxon>Ecdysozoa</taxon>
        <taxon>Arthropoda</taxon>
        <taxon>Chelicerata</taxon>
        <taxon>Arachnida</taxon>
        <taxon>Araneae</taxon>
        <taxon>Araneomorphae</taxon>
        <taxon>Entelegynae</taxon>
        <taxon>Araneoidea</taxon>
        <taxon>Araneidae</taxon>
        <taxon>Araneus</taxon>
    </lineage>
</organism>
<evidence type="ECO:0000256" key="1">
    <source>
        <dbReference type="SAM" id="MobiDB-lite"/>
    </source>
</evidence>
<dbReference type="Proteomes" id="UP000499080">
    <property type="component" value="Unassembled WGS sequence"/>
</dbReference>
<sequence>MVKSIHPFIYGPWSFSQLSLQIPASSFRYLRIRVKGRRSPLHNFCHLTSSFHFIKPSARKCSTSVENLLLNKLSRIKPSKLISFLTDNEDLIKQQPDATNSSDSDPDLSPSPRPQTDGPRPSGGSIPRTLINPPASF</sequence>
<feature type="region of interest" description="Disordered" evidence="1">
    <location>
        <begin position="92"/>
        <end position="137"/>
    </location>
</feature>
<keyword evidence="3" id="KW-1185">Reference proteome</keyword>
<evidence type="ECO:0000313" key="2">
    <source>
        <dbReference type="EMBL" id="GBM54003.1"/>
    </source>
</evidence>